<dbReference type="AlphaFoldDB" id="A0A9X3M509"/>
<organism evidence="3 4">
    <name type="scientific">Corynebacterium macclintockiae</name>
    <dbReference type="NCBI Taxonomy" id="2913501"/>
    <lineage>
        <taxon>Bacteria</taxon>
        <taxon>Bacillati</taxon>
        <taxon>Actinomycetota</taxon>
        <taxon>Actinomycetes</taxon>
        <taxon>Mycobacteriales</taxon>
        <taxon>Corynebacteriaceae</taxon>
        <taxon>Corynebacterium</taxon>
    </lineage>
</organism>
<dbReference type="InterPro" id="IPR012338">
    <property type="entry name" value="Beta-lactam/transpept-like"/>
</dbReference>
<sequence length="630" mass="66118">MRTPTFSLSSATRRSITAAVTTAGLVLGAAACTPKPDVADDAAQAFLSALSTPGEASVAGGETDNPDKASQAIDQVWKSLQAEGLRTELKNVNSKDNQATAQYSMHWQLPGGRDFSYDSSMSLTRTGDDWSVRWQPAVLHPELGANQHLELRSVPAPVANVVGSDGAVLLKPGTQYRILVDTKKVASVLGTMRRIAGELDALRAGDKSVPAINPEKKAEEADGVDGEYSVVSVNQAQGKRLQEVLGNIEGVRMNEEPALVRPDPSFAPDIMSRVSSVVEKDLQGVNGWKVVAATNEGNEVAQVGGEEAKSAPSVRVSLSRKVQEAAQKAVNTRADSKVMMVVMRPSTGEVLAVAQSEKADEDGNTALMGQYPPGSTFKMLTAYAGLQKQGLTPDSIVDCPGTQDIGGRVVTNYNGFSLGSTPLENAFAKSCNTTFADISTKLKPGELKDVAAQFGLGADYDIEGLETITGSVPEGETMLDRTEAGYGQGLDLASPFGIALVASAVAAGKVPTPYLIAGDNHHTEANNDEAKKDAKKKLDPKIIQELRRMMRAVVTNGSGSGVAGAGEVYAKTGEAEINEGSHSWLAGYRGDLAFATLIVLGGGSEHATAVTADFFKNLDGPGAEAEGRQE</sequence>
<proteinExistence type="predicted"/>
<dbReference type="PROSITE" id="PS51257">
    <property type="entry name" value="PROKAR_LIPOPROTEIN"/>
    <property type="match status" value="1"/>
</dbReference>
<evidence type="ECO:0000259" key="2">
    <source>
        <dbReference type="Pfam" id="PF05223"/>
    </source>
</evidence>
<comment type="caution">
    <text evidence="3">The sequence shown here is derived from an EMBL/GenBank/DDBJ whole genome shotgun (WGS) entry which is preliminary data.</text>
</comment>
<dbReference type="InterPro" id="IPR001460">
    <property type="entry name" value="PCN-bd_Tpept"/>
</dbReference>
<dbReference type="InterPro" id="IPR050515">
    <property type="entry name" value="Beta-lactam/transpept"/>
</dbReference>
<feature type="domain" description="NTF2-like N-terminal transpeptidase" evidence="2">
    <location>
        <begin position="39"/>
        <end position="147"/>
    </location>
</feature>
<dbReference type="GO" id="GO:0005886">
    <property type="term" value="C:plasma membrane"/>
    <property type="evidence" value="ECO:0007669"/>
    <property type="project" value="TreeGrafter"/>
</dbReference>
<dbReference type="PANTHER" id="PTHR30627:SF24">
    <property type="entry name" value="PENICILLIN-BINDING PROTEIN 4B"/>
    <property type="match status" value="1"/>
</dbReference>
<dbReference type="GO" id="GO:0071972">
    <property type="term" value="F:peptidoglycan L,D-transpeptidase activity"/>
    <property type="evidence" value="ECO:0007669"/>
    <property type="project" value="TreeGrafter"/>
</dbReference>
<dbReference type="SUPFAM" id="SSF54427">
    <property type="entry name" value="NTF2-like"/>
    <property type="match status" value="1"/>
</dbReference>
<accession>A0A9X3M509</accession>
<feature type="domain" description="Penicillin-binding protein transpeptidase" evidence="1">
    <location>
        <begin position="339"/>
        <end position="614"/>
    </location>
</feature>
<name>A0A9X3M509_9CORY</name>
<dbReference type="InterPro" id="IPR007887">
    <property type="entry name" value="MecA_N"/>
</dbReference>
<dbReference type="Gene3D" id="3.40.710.10">
    <property type="entry name" value="DD-peptidase/beta-lactamase superfamily"/>
    <property type="match status" value="1"/>
</dbReference>
<dbReference type="EMBL" id="JAKMUV010000002">
    <property type="protein sequence ID" value="MCZ9304319.1"/>
    <property type="molecule type" value="Genomic_DNA"/>
</dbReference>
<dbReference type="Pfam" id="PF05223">
    <property type="entry name" value="MecA_N"/>
    <property type="match status" value="1"/>
</dbReference>
<dbReference type="PANTHER" id="PTHR30627">
    <property type="entry name" value="PEPTIDOGLYCAN D,D-TRANSPEPTIDASE"/>
    <property type="match status" value="1"/>
</dbReference>
<gene>
    <name evidence="3" type="ORF">L8U58_02015</name>
</gene>
<dbReference type="RefSeq" id="WP_269954581.1">
    <property type="nucleotide sequence ID" value="NZ_JAKMUV010000002.1"/>
</dbReference>
<dbReference type="GO" id="GO:0071555">
    <property type="term" value="P:cell wall organization"/>
    <property type="evidence" value="ECO:0007669"/>
    <property type="project" value="TreeGrafter"/>
</dbReference>
<dbReference type="InterPro" id="IPR032710">
    <property type="entry name" value="NTF2-like_dom_sf"/>
</dbReference>
<dbReference type="Pfam" id="PF00905">
    <property type="entry name" value="Transpeptidase"/>
    <property type="match status" value="1"/>
</dbReference>
<keyword evidence="4" id="KW-1185">Reference proteome</keyword>
<dbReference type="Proteomes" id="UP001146505">
    <property type="component" value="Unassembled WGS sequence"/>
</dbReference>
<dbReference type="GeneID" id="301812302"/>
<reference evidence="3" key="1">
    <citation type="submission" date="2022-02" db="EMBL/GenBank/DDBJ databases">
        <title>Corynebacterium sp. from urogenital microbiome.</title>
        <authorList>
            <person name="Cappelli E.A."/>
            <person name="Ribeiro T.G."/>
            <person name="Peixe L."/>
        </authorList>
    </citation>
    <scope>NUCLEOTIDE SEQUENCE</scope>
    <source>
        <strain evidence="3">C9Ua_112</strain>
    </source>
</reference>
<dbReference type="SUPFAM" id="SSF56601">
    <property type="entry name" value="beta-lactamase/transpeptidase-like"/>
    <property type="match status" value="1"/>
</dbReference>
<evidence type="ECO:0000313" key="3">
    <source>
        <dbReference type="EMBL" id="MCZ9304319.1"/>
    </source>
</evidence>
<dbReference type="GO" id="GO:0046677">
    <property type="term" value="P:response to antibiotic"/>
    <property type="evidence" value="ECO:0007669"/>
    <property type="project" value="InterPro"/>
</dbReference>
<protein>
    <submittedName>
        <fullName evidence="3">Penicillin-binding transpeptidase domain-containing protein</fullName>
    </submittedName>
</protein>
<dbReference type="GO" id="GO:0008658">
    <property type="term" value="F:penicillin binding"/>
    <property type="evidence" value="ECO:0007669"/>
    <property type="project" value="InterPro"/>
</dbReference>
<evidence type="ECO:0000259" key="1">
    <source>
        <dbReference type="Pfam" id="PF00905"/>
    </source>
</evidence>
<evidence type="ECO:0000313" key="4">
    <source>
        <dbReference type="Proteomes" id="UP001146505"/>
    </source>
</evidence>